<dbReference type="RefSeq" id="WP_126810236.1">
    <property type="nucleotide sequence ID" value="NZ_NGKA01000044.1"/>
</dbReference>
<comment type="caution">
    <text evidence="3">The sequence shown here is derived from an EMBL/GenBank/DDBJ whole genome shotgun (WGS) entry which is preliminary data.</text>
</comment>
<evidence type="ECO:0000313" key="4">
    <source>
        <dbReference type="Proteomes" id="UP000287605"/>
    </source>
</evidence>
<dbReference type="Proteomes" id="UP000287605">
    <property type="component" value="Unassembled WGS sequence"/>
</dbReference>
<reference evidence="3 4" key="1">
    <citation type="submission" date="2017-05" db="EMBL/GenBank/DDBJ databases">
        <title>Vagococcus spp. assemblies.</title>
        <authorList>
            <person name="Gulvik C.A."/>
        </authorList>
    </citation>
    <scope>NUCLEOTIDE SEQUENCE [LARGE SCALE GENOMIC DNA]</scope>
    <source>
        <strain evidence="3 4">CCUG 51432</strain>
    </source>
</reference>
<dbReference type="GO" id="GO:0003677">
    <property type="term" value="F:DNA binding"/>
    <property type="evidence" value="ECO:0007669"/>
    <property type="project" value="InterPro"/>
</dbReference>
<dbReference type="EMBL" id="NGKA01000044">
    <property type="protein sequence ID" value="RSU07594.1"/>
    <property type="molecule type" value="Genomic_DNA"/>
</dbReference>
<dbReference type="InterPro" id="IPR001668">
    <property type="entry name" value="Mob_Pre"/>
</dbReference>
<gene>
    <name evidence="3" type="ORF">CBF29_13525</name>
</gene>
<keyword evidence="2" id="KW-0175">Coiled coil</keyword>
<dbReference type="GO" id="GO:0006310">
    <property type="term" value="P:DNA recombination"/>
    <property type="evidence" value="ECO:0007669"/>
    <property type="project" value="InterPro"/>
</dbReference>
<dbReference type="CDD" id="cd17242">
    <property type="entry name" value="MobM_relaxase"/>
    <property type="match status" value="1"/>
</dbReference>
<evidence type="ECO:0008006" key="5">
    <source>
        <dbReference type="Google" id="ProtNLM"/>
    </source>
</evidence>
<dbReference type="AlphaFoldDB" id="A0A430AHW5"/>
<sequence>MQYSVSLKKATNMTNIKHNNREFTDKQKEQNSHINFDRSDENIYLVQDDLKELYEREFSESLQKYNDKQKRNDRKIDSYYDHIKNGKKTALQQEIIVQVGDKDDTEIDSGFLEKWFENFQERNPNLKVYNAVIHNDEATPHLHVNFVPVASGYKRGLEKQVSFDRAIKQQDETLDKQRPFEDWRDKEVAILEELLLERGHERKLVGTNDFKDVNEYKIKKDLEREIKTLEKDLSQKKNELVNLTNEKPKKISLKSINAKYEMKTIDKPTGKKLLGVPLTEKKEVKTGNIVLPEEEFLKLRKSAQQNQQLKAQMEKYLTTDLAKENRELRKKNEVVKNKYNDLVERFNSNVRDYNELLEENISLKAQVQTLKQEIKSIYHTVRDTLKRSIGDSKAIKNFMSVIARKVSEDVPKPEISRIEYKEQMMERKRNGGMSR</sequence>
<evidence type="ECO:0000313" key="3">
    <source>
        <dbReference type="EMBL" id="RSU07594.1"/>
    </source>
</evidence>
<feature type="coiled-coil region" evidence="2">
    <location>
        <begin position="299"/>
        <end position="373"/>
    </location>
</feature>
<evidence type="ECO:0000256" key="1">
    <source>
        <dbReference type="ARBA" id="ARBA00010657"/>
    </source>
</evidence>
<dbReference type="Gene3D" id="3.30.930.30">
    <property type="match status" value="1"/>
</dbReference>
<name>A0A430AHW5_9ENTE</name>
<protein>
    <recommendedName>
        <fullName evidence="5">Recombinase</fullName>
    </recommendedName>
</protein>
<evidence type="ECO:0000256" key="2">
    <source>
        <dbReference type="SAM" id="Coils"/>
    </source>
</evidence>
<feature type="coiled-coil region" evidence="2">
    <location>
        <begin position="219"/>
        <end position="246"/>
    </location>
</feature>
<organism evidence="3 4">
    <name type="scientific">Vagococcus elongatus</name>
    <dbReference type="NCBI Taxonomy" id="180344"/>
    <lineage>
        <taxon>Bacteria</taxon>
        <taxon>Bacillati</taxon>
        <taxon>Bacillota</taxon>
        <taxon>Bacilli</taxon>
        <taxon>Lactobacillales</taxon>
        <taxon>Enterococcaceae</taxon>
        <taxon>Vagococcus</taxon>
    </lineage>
</organism>
<proteinExistence type="inferred from homology"/>
<keyword evidence="4" id="KW-1185">Reference proteome</keyword>
<dbReference type="Pfam" id="PF01076">
    <property type="entry name" value="Mob_Pre"/>
    <property type="match status" value="1"/>
</dbReference>
<dbReference type="OrthoDB" id="2194794at2"/>
<comment type="similarity">
    <text evidence="1">Belongs to the plasmid mobilization pre family.</text>
</comment>
<accession>A0A430AHW5</accession>